<dbReference type="PANTHER" id="PTHR30136:SF35">
    <property type="entry name" value="HTH-TYPE TRANSCRIPTIONAL REGULATOR RV1719"/>
    <property type="match status" value="1"/>
</dbReference>
<sequence>MRLLKSLARGLEALDYLVAQGGPVRLTELASALGVDKSNASHLLQTLVASGYADQVEGRRYQASAKVATDSSPSLEDIIDVRDRLRPALAALVEETRECAHVAVLVGSRVWYIDQIASPLPLKVDHPIGSLAPLHCTALGKAFLAFGGANPPSKLEQHTPKSIVTQLALNAEVASTRKRGFALDDEEYTLGIRCAAVPIYNTRGQMVAAIGVSGPTARIDDIRFAELGQTVLAQIDKIKPGVLNVL</sequence>
<dbReference type="InterPro" id="IPR036390">
    <property type="entry name" value="WH_DNA-bd_sf"/>
</dbReference>
<dbReference type="GO" id="GO:0003677">
    <property type="term" value="F:DNA binding"/>
    <property type="evidence" value="ECO:0007669"/>
    <property type="project" value="UniProtKB-KW"/>
</dbReference>
<dbReference type="SMART" id="SM00346">
    <property type="entry name" value="HTH_ICLR"/>
    <property type="match status" value="1"/>
</dbReference>
<evidence type="ECO:0000313" key="6">
    <source>
        <dbReference type="EMBL" id="SDA97771.1"/>
    </source>
</evidence>
<dbReference type="AlphaFoldDB" id="A0A1G5ZSG7"/>
<gene>
    <name evidence="6" type="ORF">SAMN02927914_05971</name>
</gene>
<organism evidence="6 7">
    <name type="scientific">Mesorhizobium qingshengii</name>
    <dbReference type="NCBI Taxonomy" id="1165689"/>
    <lineage>
        <taxon>Bacteria</taxon>
        <taxon>Pseudomonadati</taxon>
        <taxon>Pseudomonadota</taxon>
        <taxon>Alphaproteobacteria</taxon>
        <taxon>Hyphomicrobiales</taxon>
        <taxon>Phyllobacteriaceae</taxon>
        <taxon>Mesorhizobium</taxon>
    </lineage>
</organism>
<dbReference type="InterPro" id="IPR005471">
    <property type="entry name" value="Tscrpt_reg_IclR_N"/>
</dbReference>
<evidence type="ECO:0000256" key="1">
    <source>
        <dbReference type="ARBA" id="ARBA00023015"/>
    </source>
</evidence>
<evidence type="ECO:0000256" key="2">
    <source>
        <dbReference type="ARBA" id="ARBA00023125"/>
    </source>
</evidence>
<dbReference type="InterPro" id="IPR014757">
    <property type="entry name" value="Tscrpt_reg_IclR_C"/>
</dbReference>
<dbReference type="SUPFAM" id="SSF46785">
    <property type="entry name" value="Winged helix' DNA-binding domain"/>
    <property type="match status" value="1"/>
</dbReference>
<reference evidence="6 7" key="1">
    <citation type="submission" date="2016-10" db="EMBL/GenBank/DDBJ databases">
        <authorList>
            <person name="de Groot N.N."/>
        </authorList>
    </citation>
    <scope>NUCLEOTIDE SEQUENCE [LARGE SCALE GENOMIC DNA]</scope>
    <source>
        <strain evidence="6 7">CGMCC 1.12097</strain>
    </source>
</reference>
<dbReference type="Pfam" id="PF09339">
    <property type="entry name" value="HTH_IclR"/>
    <property type="match status" value="1"/>
</dbReference>
<protein>
    <submittedName>
        <fullName evidence="6">Transcriptional regulator, IclR family</fullName>
    </submittedName>
</protein>
<keyword evidence="2" id="KW-0238">DNA-binding</keyword>
<evidence type="ECO:0000313" key="7">
    <source>
        <dbReference type="Proteomes" id="UP000198588"/>
    </source>
</evidence>
<dbReference type="InterPro" id="IPR036388">
    <property type="entry name" value="WH-like_DNA-bd_sf"/>
</dbReference>
<dbReference type="STRING" id="1165689.SAMN02927914_05971"/>
<dbReference type="RefSeq" id="WP_091585664.1">
    <property type="nucleotide sequence ID" value="NZ_FMXM01000027.1"/>
</dbReference>
<dbReference type="GO" id="GO:0003700">
    <property type="term" value="F:DNA-binding transcription factor activity"/>
    <property type="evidence" value="ECO:0007669"/>
    <property type="project" value="TreeGrafter"/>
</dbReference>
<dbReference type="InterPro" id="IPR029016">
    <property type="entry name" value="GAF-like_dom_sf"/>
</dbReference>
<dbReference type="PROSITE" id="PS51077">
    <property type="entry name" value="HTH_ICLR"/>
    <property type="match status" value="1"/>
</dbReference>
<dbReference type="EMBL" id="FMXM01000027">
    <property type="protein sequence ID" value="SDA97771.1"/>
    <property type="molecule type" value="Genomic_DNA"/>
</dbReference>
<evidence type="ECO:0000256" key="3">
    <source>
        <dbReference type="ARBA" id="ARBA00023163"/>
    </source>
</evidence>
<evidence type="ECO:0000259" key="5">
    <source>
        <dbReference type="PROSITE" id="PS51078"/>
    </source>
</evidence>
<name>A0A1G5ZSG7_9HYPH</name>
<feature type="domain" description="IclR-ED" evidence="5">
    <location>
        <begin position="66"/>
        <end position="246"/>
    </location>
</feature>
<dbReference type="PROSITE" id="PS51078">
    <property type="entry name" value="ICLR_ED"/>
    <property type="match status" value="1"/>
</dbReference>
<feature type="domain" description="HTH iclR-type" evidence="4">
    <location>
        <begin position="4"/>
        <end position="65"/>
    </location>
</feature>
<dbReference type="Gene3D" id="3.30.450.40">
    <property type="match status" value="1"/>
</dbReference>
<dbReference type="PANTHER" id="PTHR30136">
    <property type="entry name" value="HELIX-TURN-HELIX TRANSCRIPTIONAL REGULATOR, ICLR FAMILY"/>
    <property type="match status" value="1"/>
</dbReference>
<dbReference type="Gene3D" id="1.10.10.10">
    <property type="entry name" value="Winged helix-like DNA-binding domain superfamily/Winged helix DNA-binding domain"/>
    <property type="match status" value="1"/>
</dbReference>
<dbReference type="InterPro" id="IPR050707">
    <property type="entry name" value="HTH_MetabolicPath_Reg"/>
</dbReference>
<evidence type="ECO:0000259" key="4">
    <source>
        <dbReference type="PROSITE" id="PS51077"/>
    </source>
</evidence>
<accession>A0A1G5ZSG7</accession>
<dbReference type="Proteomes" id="UP000198588">
    <property type="component" value="Unassembled WGS sequence"/>
</dbReference>
<dbReference type="OrthoDB" id="6057486at2"/>
<dbReference type="SUPFAM" id="SSF55781">
    <property type="entry name" value="GAF domain-like"/>
    <property type="match status" value="1"/>
</dbReference>
<keyword evidence="1" id="KW-0805">Transcription regulation</keyword>
<dbReference type="Pfam" id="PF01614">
    <property type="entry name" value="IclR_C"/>
    <property type="match status" value="1"/>
</dbReference>
<proteinExistence type="predicted"/>
<keyword evidence="3" id="KW-0804">Transcription</keyword>
<dbReference type="GO" id="GO:0045892">
    <property type="term" value="P:negative regulation of DNA-templated transcription"/>
    <property type="evidence" value="ECO:0007669"/>
    <property type="project" value="TreeGrafter"/>
</dbReference>